<name>A0A0A9AH34_ARUDO</name>
<sequence length="44" mass="4853">MCRPAWPPSSAFSCMAIQTPELDHWLHPHSNSGSVNPMVHHSAT</sequence>
<reference evidence="1" key="1">
    <citation type="submission" date="2014-09" db="EMBL/GenBank/DDBJ databases">
        <authorList>
            <person name="Magalhaes I.L.F."/>
            <person name="Oliveira U."/>
            <person name="Santos F.R."/>
            <person name="Vidigal T.H.D.A."/>
            <person name="Brescovit A.D."/>
            <person name="Santos A.J."/>
        </authorList>
    </citation>
    <scope>NUCLEOTIDE SEQUENCE</scope>
    <source>
        <tissue evidence="1">Shoot tissue taken approximately 20 cm above the soil surface</tissue>
    </source>
</reference>
<dbReference type="AlphaFoldDB" id="A0A0A9AH34"/>
<organism evidence="1">
    <name type="scientific">Arundo donax</name>
    <name type="common">Giant reed</name>
    <name type="synonym">Donax arundinaceus</name>
    <dbReference type="NCBI Taxonomy" id="35708"/>
    <lineage>
        <taxon>Eukaryota</taxon>
        <taxon>Viridiplantae</taxon>
        <taxon>Streptophyta</taxon>
        <taxon>Embryophyta</taxon>
        <taxon>Tracheophyta</taxon>
        <taxon>Spermatophyta</taxon>
        <taxon>Magnoliopsida</taxon>
        <taxon>Liliopsida</taxon>
        <taxon>Poales</taxon>
        <taxon>Poaceae</taxon>
        <taxon>PACMAD clade</taxon>
        <taxon>Arundinoideae</taxon>
        <taxon>Arundineae</taxon>
        <taxon>Arundo</taxon>
    </lineage>
</organism>
<evidence type="ECO:0000313" key="1">
    <source>
        <dbReference type="EMBL" id="JAD49148.1"/>
    </source>
</evidence>
<protein>
    <submittedName>
        <fullName evidence="1">Uncharacterized protein</fullName>
    </submittedName>
</protein>
<dbReference type="EMBL" id="GBRH01248747">
    <property type="protein sequence ID" value="JAD49148.1"/>
    <property type="molecule type" value="Transcribed_RNA"/>
</dbReference>
<proteinExistence type="predicted"/>
<accession>A0A0A9AH34</accession>
<reference evidence="1" key="2">
    <citation type="journal article" date="2015" name="Data Brief">
        <title>Shoot transcriptome of the giant reed, Arundo donax.</title>
        <authorList>
            <person name="Barrero R.A."/>
            <person name="Guerrero F.D."/>
            <person name="Moolhuijzen P."/>
            <person name="Goolsby J.A."/>
            <person name="Tidwell J."/>
            <person name="Bellgard S.E."/>
            <person name="Bellgard M.I."/>
        </authorList>
    </citation>
    <scope>NUCLEOTIDE SEQUENCE</scope>
    <source>
        <tissue evidence="1">Shoot tissue taken approximately 20 cm above the soil surface</tissue>
    </source>
</reference>